<dbReference type="InterPro" id="IPR036249">
    <property type="entry name" value="Thioredoxin-like_sf"/>
</dbReference>
<comment type="caution">
    <text evidence="1">The sequence shown here is derived from an EMBL/GenBank/DDBJ whole genome shotgun (WGS) entry which is preliminary data.</text>
</comment>
<dbReference type="EMBL" id="VSSQ01008620">
    <property type="protein sequence ID" value="MPM39384.1"/>
    <property type="molecule type" value="Genomic_DNA"/>
</dbReference>
<dbReference type="Gene3D" id="3.40.30.10">
    <property type="entry name" value="Glutaredoxin"/>
    <property type="match status" value="1"/>
</dbReference>
<name>A0A644ZNU5_9ZZZZ</name>
<dbReference type="AlphaFoldDB" id="A0A644ZNU5"/>
<evidence type="ECO:0000313" key="1">
    <source>
        <dbReference type="EMBL" id="MPM39384.1"/>
    </source>
</evidence>
<sequence length="80" mass="8869">MKLYGSHLCPDTLYAINVLKSKGIEFSFCNISADLSHLKAFVKIRETCPLYDAVRARDGIGIPCFVKDSGDITLDMDDVL</sequence>
<organism evidence="1">
    <name type="scientific">bioreactor metagenome</name>
    <dbReference type="NCBI Taxonomy" id="1076179"/>
    <lineage>
        <taxon>unclassified sequences</taxon>
        <taxon>metagenomes</taxon>
        <taxon>ecological metagenomes</taxon>
    </lineage>
</organism>
<evidence type="ECO:0008006" key="2">
    <source>
        <dbReference type="Google" id="ProtNLM"/>
    </source>
</evidence>
<reference evidence="1" key="1">
    <citation type="submission" date="2019-08" db="EMBL/GenBank/DDBJ databases">
        <authorList>
            <person name="Kucharzyk K."/>
            <person name="Murdoch R.W."/>
            <person name="Higgins S."/>
            <person name="Loffler F."/>
        </authorList>
    </citation>
    <scope>NUCLEOTIDE SEQUENCE</scope>
</reference>
<proteinExistence type="predicted"/>
<gene>
    <name evidence="1" type="ORF">SDC9_86017</name>
</gene>
<accession>A0A644ZNU5</accession>
<protein>
    <recommendedName>
        <fullName evidence="2">Glutaredoxin domain-containing protein</fullName>
    </recommendedName>
</protein>
<dbReference type="SUPFAM" id="SSF52833">
    <property type="entry name" value="Thioredoxin-like"/>
    <property type="match status" value="1"/>
</dbReference>